<evidence type="ECO:0000313" key="2">
    <source>
        <dbReference type="Proteomes" id="UP000190834"/>
    </source>
</evidence>
<proteinExistence type="predicted"/>
<evidence type="ECO:0000313" key="1">
    <source>
        <dbReference type="EMBL" id="SKA24621.1"/>
    </source>
</evidence>
<keyword evidence="2" id="KW-1185">Reference proteome</keyword>
<dbReference type="AlphaFoldDB" id="A0A1T4S9S3"/>
<dbReference type="EMBL" id="FUXB01000020">
    <property type="protein sequence ID" value="SKA24621.1"/>
    <property type="molecule type" value="Genomic_DNA"/>
</dbReference>
<name>A0A1T4S9S3_VIBCI</name>
<gene>
    <name evidence="1" type="ORF">SAMN02745782_03099</name>
</gene>
<organism evidence="1 2">
    <name type="scientific">Vibrio cincinnatiensis DSM 19608</name>
    <dbReference type="NCBI Taxonomy" id="1123491"/>
    <lineage>
        <taxon>Bacteria</taxon>
        <taxon>Pseudomonadati</taxon>
        <taxon>Pseudomonadota</taxon>
        <taxon>Gammaproteobacteria</taxon>
        <taxon>Vibrionales</taxon>
        <taxon>Vibrionaceae</taxon>
        <taxon>Vibrio</taxon>
    </lineage>
</organism>
<dbReference type="Proteomes" id="UP000190834">
    <property type="component" value="Unassembled WGS sequence"/>
</dbReference>
<accession>A0A1T4S9S3</accession>
<protein>
    <submittedName>
        <fullName evidence="1">Uncharacterized protein</fullName>
    </submittedName>
</protein>
<reference evidence="2" key="1">
    <citation type="submission" date="2017-02" db="EMBL/GenBank/DDBJ databases">
        <authorList>
            <person name="Varghese N."/>
            <person name="Submissions S."/>
        </authorList>
    </citation>
    <scope>NUCLEOTIDE SEQUENCE [LARGE SCALE GENOMIC DNA]</scope>
    <source>
        <strain evidence="2">DSM 19608</strain>
    </source>
</reference>
<dbReference type="STRING" id="1123491.SAMN02745782_03099"/>
<sequence length="61" mass="6956">MLVRSHSAYLAFSQFFLLSHSVLLSVIGVDKVWTMAEIVSHIRYLGDMNLGYSTFFMSKPL</sequence>